<comment type="subcellular location">
    <subcellularLocation>
        <location evidence="1">Cell membrane</location>
        <topology evidence="1">Multi-pass membrane protein</topology>
    </subcellularLocation>
</comment>
<sequence>MQLMITTTQFTALLTGLGTSAGLIMAIGAQNAFVLTQGLKRQHHWPVAAVCAFFDAVLITAGVAGMGLLISQSQLWMEVARWGGALFLFWYGFKSLRSAFNPRGMELHEDGMSSLGKAVLMTASITLLNPHVYLDTVVLLGGIGGQYPAQERFWFATGAIIFSFIWFATLVTGAKFLQPVFNKPGAWQVLDTLVCLTMWAIAVSLLWPVIA</sequence>
<comment type="caution">
    <text evidence="7">The sequence shown here is derived from an EMBL/GenBank/DDBJ whole genome shotgun (WGS) entry which is preliminary data.</text>
</comment>
<evidence type="ECO:0000256" key="2">
    <source>
        <dbReference type="ARBA" id="ARBA00022475"/>
    </source>
</evidence>
<feature type="transmembrane region" description="Helical" evidence="6">
    <location>
        <begin position="189"/>
        <end position="210"/>
    </location>
</feature>
<name>A0A2G6JPM9_NEPCE</name>
<organism evidence="7 8">
    <name type="scientific">Neptuniibacter caesariensis</name>
    <dbReference type="NCBI Taxonomy" id="207954"/>
    <lineage>
        <taxon>Bacteria</taxon>
        <taxon>Pseudomonadati</taxon>
        <taxon>Pseudomonadota</taxon>
        <taxon>Gammaproteobacteria</taxon>
        <taxon>Oceanospirillales</taxon>
        <taxon>Oceanospirillaceae</taxon>
        <taxon>Neptuniibacter</taxon>
    </lineage>
</organism>
<dbReference type="AlphaFoldDB" id="A0A2G6JPM9"/>
<feature type="transmembrane region" description="Helical" evidence="6">
    <location>
        <begin position="12"/>
        <end position="35"/>
    </location>
</feature>
<feature type="transmembrane region" description="Helical" evidence="6">
    <location>
        <begin position="47"/>
        <end position="69"/>
    </location>
</feature>
<keyword evidence="3 6" id="KW-0812">Transmembrane</keyword>
<reference evidence="7 8" key="1">
    <citation type="submission" date="2017-10" db="EMBL/GenBank/DDBJ databases">
        <title>Novel microbial diversity and functional potential in the marine mammal oral microbiome.</title>
        <authorList>
            <person name="Dudek N.K."/>
            <person name="Sun C.L."/>
            <person name="Burstein D."/>
            <person name="Kantor R.S."/>
            <person name="Aliaga Goltsman D.S."/>
            <person name="Bik E.M."/>
            <person name="Thomas B.C."/>
            <person name="Banfield J.F."/>
            <person name="Relman D.A."/>
        </authorList>
    </citation>
    <scope>NUCLEOTIDE SEQUENCE [LARGE SCALE GENOMIC DNA]</scope>
    <source>
        <strain evidence="7">DOLJORAL78_47_21</strain>
    </source>
</reference>
<evidence type="ECO:0000256" key="5">
    <source>
        <dbReference type="ARBA" id="ARBA00023136"/>
    </source>
</evidence>
<feature type="transmembrane region" description="Helical" evidence="6">
    <location>
        <begin position="153"/>
        <end position="177"/>
    </location>
</feature>
<protein>
    <submittedName>
        <fullName evidence="7">Amino acid transporter</fullName>
    </submittedName>
</protein>
<accession>A0A2G6JPM9</accession>
<keyword evidence="4 6" id="KW-1133">Transmembrane helix</keyword>
<evidence type="ECO:0000256" key="1">
    <source>
        <dbReference type="ARBA" id="ARBA00004651"/>
    </source>
</evidence>
<dbReference type="STRING" id="207954.MED92_09121"/>
<dbReference type="InterPro" id="IPR001123">
    <property type="entry name" value="LeuE-type"/>
</dbReference>
<dbReference type="PANTHER" id="PTHR30086">
    <property type="entry name" value="ARGININE EXPORTER PROTEIN ARGO"/>
    <property type="match status" value="1"/>
</dbReference>
<evidence type="ECO:0000256" key="4">
    <source>
        <dbReference type="ARBA" id="ARBA00022989"/>
    </source>
</evidence>
<dbReference type="Proteomes" id="UP000243469">
    <property type="component" value="Unassembled WGS sequence"/>
</dbReference>
<dbReference type="GO" id="GO:0015171">
    <property type="term" value="F:amino acid transmembrane transporter activity"/>
    <property type="evidence" value="ECO:0007669"/>
    <property type="project" value="TreeGrafter"/>
</dbReference>
<evidence type="ECO:0000256" key="6">
    <source>
        <dbReference type="SAM" id="Phobius"/>
    </source>
</evidence>
<evidence type="ECO:0000256" key="3">
    <source>
        <dbReference type="ARBA" id="ARBA00022692"/>
    </source>
</evidence>
<dbReference type="Pfam" id="PF01810">
    <property type="entry name" value="LysE"/>
    <property type="match status" value="1"/>
</dbReference>
<keyword evidence="2" id="KW-1003">Cell membrane</keyword>
<keyword evidence="5 6" id="KW-0472">Membrane</keyword>
<evidence type="ECO:0000313" key="8">
    <source>
        <dbReference type="Proteomes" id="UP000243469"/>
    </source>
</evidence>
<evidence type="ECO:0000313" key="7">
    <source>
        <dbReference type="EMBL" id="PIE25373.1"/>
    </source>
</evidence>
<dbReference type="EMBL" id="PDSH01000006">
    <property type="protein sequence ID" value="PIE25373.1"/>
    <property type="molecule type" value="Genomic_DNA"/>
</dbReference>
<dbReference type="GO" id="GO:0005886">
    <property type="term" value="C:plasma membrane"/>
    <property type="evidence" value="ECO:0007669"/>
    <property type="project" value="UniProtKB-SubCell"/>
</dbReference>
<gene>
    <name evidence="7" type="ORF">CSA60_00755</name>
</gene>
<proteinExistence type="predicted"/>
<dbReference type="PANTHER" id="PTHR30086:SF20">
    <property type="entry name" value="ARGININE EXPORTER PROTEIN ARGO-RELATED"/>
    <property type="match status" value="1"/>
</dbReference>